<sequence length="72" mass="7919">MTSFLSAQITLGEVHDTINLGAPANMARQNTFQGTGLPALPALDCYAARTRRMRAHAYEENPECIVRLAESR</sequence>
<comment type="caution">
    <text evidence="1">The sequence shown here is derived from an EMBL/GenBank/DDBJ whole genome shotgun (WGS) entry which is preliminary data.</text>
</comment>
<reference evidence="1" key="1">
    <citation type="submission" date="2016-11" db="EMBL/GenBank/DDBJ databases">
        <title>The genome sequence of Colletotrichum cuscutae.</title>
        <authorList>
            <person name="Baroncelli R."/>
        </authorList>
    </citation>
    <scope>NUCLEOTIDE SEQUENCE</scope>
    <source>
        <strain evidence="1">IMI 304802</strain>
    </source>
</reference>
<evidence type="ECO:0000313" key="2">
    <source>
        <dbReference type="Proteomes" id="UP001239213"/>
    </source>
</evidence>
<accession>A0AAI9XJX1</accession>
<keyword evidence="2" id="KW-1185">Reference proteome</keyword>
<evidence type="ECO:0000313" key="1">
    <source>
        <dbReference type="EMBL" id="KAK1452903.1"/>
    </source>
</evidence>
<name>A0AAI9XJX1_9PEZI</name>
<gene>
    <name evidence="1" type="ORF">CCUS01_01920</name>
</gene>
<dbReference type="EMBL" id="MPDP01000293">
    <property type="protein sequence ID" value="KAK1452903.1"/>
    <property type="molecule type" value="Genomic_DNA"/>
</dbReference>
<dbReference type="Proteomes" id="UP001239213">
    <property type="component" value="Unassembled WGS sequence"/>
</dbReference>
<protein>
    <submittedName>
        <fullName evidence="1">Uncharacterized protein</fullName>
    </submittedName>
</protein>
<dbReference type="AlphaFoldDB" id="A0AAI9XJX1"/>
<organism evidence="1 2">
    <name type="scientific">Colletotrichum cuscutae</name>
    <dbReference type="NCBI Taxonomy" id="1209917"/>
    <lineage>
        <taxon>Eukaryota</taxon>
        <taxon>Fungi</taxon>
        <taxon>Dikarya</taxon>
        <taxon>Ascomycota</taxon>
        <taxon>Pezizomycotina</taxon>
        <taxon>Sordariomycetes</taxon>
        <taxon>Hypocreomycetidae</taxon>
        <taxon>Glomerellales</taxon>
        <taxon>Glomerellaceae</taxon>
        <taxon>Colletotrichum</taxon>
        <taxon>Colletotrichum acutatum species complex</taxon>
    </lineage>
</organism>
<proteinExistence type="predicted"/>